<dbReference type="GO" id="GO:0000724">
    <property type="term" value="P:double-strand break repair via homologous recombination"/>
    <property type="evidence" value="ECO:0007669"/>
    <property type="project" value="TreeGrafter"/>
</dbReference>
<feature type="coiled-coil region" evidence="4">
    <location>
        <begin position="409"/>
        <end position="436"/>
    </location>
</feature>
<dbReference type="InterPro" id="IPR003395">
    <property type="entry name" value="RecF/RecN/SMC_N"/>
</dbReference>
<gene>
    <name evidence="6" type="ORF">CDEB00056_LOCUS13078</name>
</gene>
<evidence type="ECO:0000256" key="1">
    <source>
        <dbReference type="ARBA" id="ARBA00010171"/>
    </source>
</evidence>
<organism evidence="6">
    <name type="scientific">Chaetoceros debilis</name>
    <dbReference type="NCBI Taxonomy" id="122233"/>
    <lineage>
        <taxon>Eukaryota</taxon>
        <taxon>Sar</taxon>
        <taxon>Stramenopiles</taxon>
        <taxon>Ochrophyta</taxon>
        <taxon>Bacillariophyta</taxon>
        <taxon>Coscinodiscophyceae</taxon>
        <taxon>Chaetocerotophycidae</taxon>
        <taxon>Chaetocerotales</taxon>
        <taxon>Chaetocerotaceae</taxon>
        <taxon>Chaetoceros</taxon>
    </lineage>
</organism>
<evidence type="ECO:0000259" key="5">
    <source>
        <dbReference type="Pfam" id="PF02463"/>
    </source>
</evidence>
<dbReference type="EMBL" id="HBIO01017010">
    <property type="protein sequence ID" value="CAE0468225.1"/>
    <property type="molecule type" value="Transcribed_RNA"/>
</dbReference>
<dbReference type="PANTHER" id="PTHR45916:SF1">
    <property type="entry name" value="STRUCTURAL MAINTENANCE OF CHROMOSOMES PROTEIN 5"/>
    <property type="match status" value="1"/>
</dbReference>
<dbReference type="PANTHER" id="PTHR45916">
    <property type="entry name" value="STRUCTURAL MAINTENANCE OF CHROMOSOMES PROTEIN 5"/>
    <property type="match status" value="1"/>
</dbReference>
<comment type="similarity">
    <text evidence="1">Belongs to the SMC family. SMC5 subfamily.</text>
</comment>
<feature type="coiled-coil region" evidence="4">
    <location>
        <begin position="791"/>
        <end position="869"/>
    </location>
</feature>
<sequence>MSEELVSSSPPRLTGEDKLRHYKPGSIRRVKLKNFLTYVDVEFNPGPRLNVVIGPNGTGKSTILCAICLGLGGQPPLLGRADDARTFIMHEKQIASIEIEIAPHVDQPTHIIQRVIDRSKGAIGRSARGKAASTYFINGKEVKVKDVEELVSETYKIAIDNLCTFLPQDRVGSFSGFDSKQLLMETEKSVSGTKHLYNEHQRLIQLEDEMKNSDVHLNTVKSTLKELQEQVKSLEQEKDRMEERQKAIENLELYKMKHAWVLYDNKRKEALEVKAQKKELSTRLKVAKKKEQPLAQQVAQLEQELSKGKKRRVALDREIGATNKEWHMCLTKAEKCQDRIDTETCDLGLIDSAQRRAEQLVVDRQRQFDDQMGIYNQYPPQEDIDKKVSEAQNELRTTKRIMTAKHKEVQQYQIDYRNQESDVDRLNRNFVRLKDDKALRNQNILMRDNNMQQVYEWVNQNRKLFRRKIWGPIVLEVDTKDNNAANFLENHVSNAVLKSYVVECREDYHLLYREVREKRKWKVNIQVVEGGRIAEPRRMYSHNMMDMLKREHGVTGYLDEVFDAPGPVMQALQNTSNVQAVLIGGEGTYQSLQGDLCGILNRKEDGSGQRPYAIFTSDPRSGKKYKYTSTISRYGRREASLRVDEITNARMLQPGVSPAEKERVERDLRAAEEALSQVQPSMDAAVEAFQELQGETQKASYQFAEAKKARREVIEHKGKVDSYRRRLNEAKKEADKDNVTEKKKHIRNVKKYVKMFVTELENASSRYDSYLLATQKLTGLRMSEGGLNDSLSISKQSLKELQRSNETLERQYQHSEAQFKQIKQQVVALKNKATQMADIMNDEDLKDKLEDLSTEIGTLEGQIEDADYNIRNIQDNPQVLILYAAQKKKLRDFSDQFENLKDFKGAKRSELIACMEPYEAALTNITQKVNAKFMNYMKELGCAGEVRVCKGEHERGEDIYNFKDWGIEIRVKFRESSDLQVLSARVHSGGERSVSTIMYLMAMQDMMVSPFRCVDEINQGLDERNERLVFKRIVANSTMNPDRSNDPASHRGQYFLITPKLLPNLEGMDTAGVTVLCIFNGAYNFKRFGDWNIGTMIDTIQSRKRRKLEEESE</sequence>
<accession>A0A7S3Q7Y3</accession>
<keyword evidence="3 4" id="KW-0175">Coiled coil</keyword>
<dbReference type="GO" id="GO:0005634">
    <property type="term" value="C:nucleus"/>
    <property type="evidence" value="ECO:0007669"/>
    <property type="project" value="TreeGrafter"/>
</dbReference>
<evidence type="ECO:0000256" key="2">
    <source>
        <dbReference type="ARBA" id="ARBA00018687"/>
    </source>
</evidence>
<feature type="coiled-coil region" evidence="4">
    <location>
        <begin position="706"/>
        <end position="740"/>
    </location>
</feature>
<dbReference type="AlphaFoldDB" id="A0A7S3Q7Y3"/>
<protein>
    <recommendedName>
        <fullName evidence="2">Structural maintenance of chromosomes protein 5</fullName>
    </recommendedName>
</protein>
<name>A0A7S3Q7Y3_9STRA</name>
<proteinExistence type="inferred from homology"/>
<dbReference type="InterPro" id="IPR027417">
    <property type="entry name" value="P-loop_NTPase"/>
</dbReference>
<dbReference type="Gene3D" id="3.40.50.300">
    <property type="entry name" value="P-loop containing nucleotide triphosphate hydrolases"/>
    <property type="match status" value="2"/>
</dbReference>
<dbReference type="GO" id="GO:0030915">
    <property type="term" value="C:Smc5-Smc6 complex"/>
    <property type="evidence" value="ECO:0007669"/>
    <property type="project" value="TreeGrafter"/>
</dbReference>
<dbReference type="Pfam" id="PF02463">
    <property type="entry name" value="SMC_N"/>
    <property type="match status" value="1"/>
</dbReference>
<dbReference type="SUPFAM" id="SSF52540">
    <property type="entry name" value="P-loop containing nucleoside triphosphate hydrolases"/>
    <property type="match status" value="1"/>
</dbReference>
<evidence type="ECO:0000256" key="3">
    <source>
        <dbReference type="ARBA" id="ARBA00023054"/>
    </source>
</evidence>
<evidence type="ECO:0000313" key="6">
    <source>
        <dbReference type="EMBL" id="CAE0468225.1"/>
    </source>
</evidence>
<dbReference type="GO" id="GO:0003697">
    <property type="term" value="F:single-stranded DNA binding"/>
    <property type="evidence" value="ECO:0007669"/>
    <property type="project" value="TreeGrafter"/>
</dbReference>
<reference evidence="6" key="1">
    <citation type="submission" date="2021-01" db="EMBL/GenBank/DDBJ databases">
        <authorList>
            <person name="Corre E."/>
            <person name="Pelletier E."/>
            <person name="Niang G."/>
            <person name="Scheremetjew M."/>
            <person name="Finn R."/>
            <person name="Kale V."/>
            <person name="Holt S."/>
            <person name="Cochrane G."/>
            <person name="Meng A."/>
            <person name="Brown T."/>
            <person name="Cohen L."/>
        </authorList>
    </citation>
    <scope>NUCLEOTIDE SEQUENCE</scope>
    <source>
        <strain evidence="6">MM31A-1</strain>
    </source>
</reference>
<evidence type="ECO:0000256" key="4">
    <source>
        <dbReference type="SAM" id="Coils"/>
    </source>
</evidence>
<feature type="domain" description="RecF/RecN/SMC N-terminal" evidence="5">
    <location>
        <begin position="27"/>
        <end position="1037"/>
    </location>
</feature>
<feature type="coiled-coil region" evidence="4">
    <location>
        <begin position="217"/>
        <end position="318"/>
    </location>
</feature>